<dbReference type="Proteomes" id="UP000318336">
    <property type="component" value="Unassembled WGS sequence"/>
</dbReference>
<dbReference type="OrthoDB" id="5524593at2"/>
<name>A0A542XA16_9MICO</name>
<dbReference type="AlphaFoldDB" id="A0A542XA16"/>
<organism evidence="2 3">
    <name type="scientific">Barrientosiimonas humi</name>
    <dbReference type="NCBI Taxonomy" id="999931"/>
    <lineage>
        <taxon>Bacteria</taxon>
        <taxon>Bacillati</taxon>
        <taxon>Actinomycetota</taxon>
        <taxon>Actinomycetes</taxon>
        <taxon>Micrococcales</taxon>
        <taxon>Dermacoccaceae</taxon>
        <taxon>Barrientosiimonas</taxon>
    </lineage>
</organism>
<accession>A0A542XA16</accession>
<protein>
    <recommendedName>
        <fullName evidence="1">Glyoxalase-like domain-containing protein</fullName>
    </recommendedName>
</protein>
<dbReference type="EMBL" id="VFOK01000001">
    <property type="protein sequence ID" value="TQL32677.1"/>
    <property type="molecule type" value="Genomic_DNA"/>
</dbReference>
<evidence type="ECO:0000259" key="1">
    <source>
        <dbReference type="Pfam" id="PF18029"/>
    </source>
</evidence>
<evidence type="ECO:0000313" key="3">
    <source>
        <dbReference type="Proteomes" id="UP000318336"/>
    </source>
</evidence>
<proteinExistence type="predicted"/>
<dbReference type="SUPFAM" id="SSF54593">
    <property type="entry name" value="Glyoxalase/Bleomycin resistance protein/Dihydroxybiphenyl dioxygenase"/>
    <property type="match status" value="1"/>
</dbReference>
<comment type="caution">
    <text evidence="2">The sequence shown here is derived from an EMBL/GenBank/DDBJ whole genome shotgun (WGS) entry which is preliminary data.</text>
</comment>
<dbReference type="RefSeq" id="WP_142004736.1">
    <property type="nucleotide sequence ID" value="NZ_CAJTBP010000001.1"/>
</dbReference>
<evidence type="ECO:0000313" key="2">
    <source>
        <dbReference type="EMBL" id="TQL32677.1"/>
    </source>
</evidence>
<reference evidence="2 3" key="1">
    <citation type="submission" date="2019-06" db="EMBL/GenBank/DDBJ databases">
        <title>Sequencing the genomes of 1000 actinobacteria strains.</title>
        <authorList>
            <person name="Klenk H.-P."/>
        </authorList>
    </citation>
    <scope>NUCLEOTIDE SEQUENCE [LARGE SCALE GENOMIC DNA]</scope>
    <source>
        <strain evidence="2 3">DSM 24617</strain>
    </source>
</reference>
<dbReference type="InterPro" id="IPR029068">
    <property type="entry name" value="Glyas_Bleomycin-R_OHBP_Dase"/>
</dbReference>
<dbReference type="CDD" id="cd06587">
    <property type="entry name" value="VOC"/>
    <property type="match status" value="1"/>
</dbReference>
<keyword evidence="3" id="KW-1185">Reference proteome</keyword>
<dbReference type="InterPro" id="IPR041581">
    <property type="entry name" value="Glyoxalase_6"/>
</dbReference>
<gene>
    <name evidence="2" type="ORF">FB554_0809</name>
</gene>
<feature type="domain" description="Glyoxalase-like" evidence="1">
    <location>
        <begin position="16"/>
        <end position="113"/>
    </location>
</feature>
<sequence length="129" mass="13834">MHRSRIGVVLIDHPDASYDASAAFWAGARGGARRSSEAPGAEPYESLDRLPGEVMLELQRTGAGTPPRVHLDIETDDVEAEVARVTALGATVHERREGYVILADPGGLLFCVVPVQTGDAFAQHATTWE</sequence>
<dbReference type="Gene3D" id="3.10.180.10">
    <property type="entry name" value="2,3-Dihydroxybiphenyl 1,2-Dioxygenase, domain 1"/>
    <property type="match status" value="1"/>
</dbReference>
<dbReference type="Pfam" id="PF18029">
    <property type="entry name" value="Glyoxalase_6"/>
    <property type="match status" value="1"/>
</dbReference>